<dbReference type="AlphaFoldDB" id="A0A939BBY8"/>
<dbReference type="InterPro" id="IPR000182">
    <property type="entry name" value="GNAT_dom"/>
</dbReference>
<dbReference type="CDD" id="cd04301">
    <property type="entry name" value="NAT_SF"/>
    <property type="match status" value="2"/>
</dbReference>
<keyword evidence="2" id="KW-0808">Transferase</keyword>
<evidence type="ECO:0000313" key="2">
    <source>
        <dbReference type="EMBL" id="MBM6826242.1"/>
    </source>
</evidence>
<name>A0A939BBY8_9CLOT</name>
<dbReference type="Pfam" id="PF13508">
    <property type="entry name" value="Acetyltransf_7"/>
    <property type="match status" value="1"/>
</dbReference>
<dbReference type="NCBIfam" id="NF007853">
    <property type="entry name" value="PRK10562.1"/>
    <property type="match status" value="1"/>
</dbReference>
<dbReference type="RefSeq" id="WP_204908296.1">
    <property type="nucleotide sequence ID" value="NZ_JACJLV010000008.1"/>
</dbReference>
<gene>
    <name evidence="2" type="ORF">H6A13_03850</name>
</gene>
<dbReference type="GO" id="GO:0016747">
    <property type="term" value="F:acyltransferase activity, transferring groups other than amino-acyl groups"/>
    <property type="evidence" value="ECO:0007669"/>
    <property type="project" value="InterPro"/>
</dbReference>
<organism evidence="2 3">
    <name type="scientific">Mordavella massiliensis</name>
    <dbReference type="NCBI Taxonomy" id="1871024"/>
    <lineage>
        <taxon>Bacteria</taxon>
        <taxon>Bacillati</taxon>
        <taxon>Bacillota</taxon>
        <taxon>Clostridia</taxon>
        <taxon>Eubacteriales</taxon>
        <taxon>Clostridiaceae</taxon>
        <taxon>Mordavella</taxon>
    </lineage>
</organism>
<reference evidence="2" key="2">
    <citation type="journal article" date="2021" name="Sci. Rep.">
        <title>The distribution of antibiotic resistance genes in chicken gut microbiota commensals.</title>
        <authorList>
            <person name="Juricova H."/>
            <person name="Matiasovicova J."/>
            <person name="Kubasova T."/>
            <person name="Cejkova D."/>
            <person name="Rychlik I."/>
        </authorList>
    </citation>
    <scope>NUCLEOTIDE SEQUENCE</scope>
    <source>
        <strain evidence="2">An420c</strain>
    </source>
</reference>
<evidence type="ECO:0000313" key="3">
    <source>
        <dbReference type="Proteomes" id="UP000713880"/>
    </source>
</evidence>
<dbReference type="PANTHER" id="PTHR43072:SF8">
    <property type="entry name" value="ACYLTRANSFERASE FABY-RELATED"/>
    <property type="match status" value="1"/>
</dbReference>
<dbReference type="EC" id="2.3.1.-" evidence="2"/>
<proteinExistence type="predicted"/>
<reference evidence="2" key="1">
    <citation type="submission" date="2020-08" db="EMBL/GenBank/DDBJ databases">
        <authorList>
            <person name="Cejkova D."/>
            <person name="Kubasova T."/>
            <person name="Jahodarova E."/>
            <person name="Rychlik I."/>
        </authorList>
    </citation>
    <scope>NUCLEOTIDE SEQUENCE</scope>
    <source>
        <strain evidence="2">An420c</strain>
    </source>
</reference>
<dbReference type="PROSITE" id="PS51186">
    <property type="entry name" value="GNAT"/>
    <property type="match status" value="2"/>
</dbReference>
<evidence type="ECO:0000259" key="1">
    <source>
        <dbReference type="PROSITE" id="PS51186"/>
    </source>
</evidence>
<protein>
    <submittedName>
        <fullName evidence="2">N-acetyltransferase</fullName>
        <ecNumber evidence="2">2.3.1.-</ecNumber>
    </submittedName>
</protein>
<dbReference type="EMBL" id="JACJLV010000008">
    <property type="protein sequence ID" value="MBM6826242.1"/>
    <property type="molecule type" value="Genomic_DNA"/>
</dbReference>
<keyword evidence="2" id="KW-0012">Acyltransferase</keyword>
<dbReference type="PANTHER" id="PTHR43072">
    <property type="entry name" value="N-ACETYLTRANSFERASE"/>
    <property type="match status" value="1"/>
</dbReference>
<dbReference type="Proteomes" id="UP000713880">
    <property type="component" value="Unassembled WGS sequence"/>
</dbReference>
<keyword evidence="3" id="KW-1185">Reference proteome</keyword>
<dbReference type="InterPro" id="IPR016181">
    <property type="entry name" value="Acyl_CoA_acyltransferase"/>
</dbReference>
<comment type="caution">
    <text evidence="2">The sequence shown here is derived from an EMBL/GenBank/DDBJ whole genome shotgun (WGS) entry which is preliminary data.</text>
</comment>
<sequence>MKKEKNCRIRAMTEEDLDSVAKIWLDTNVEVHSFIPSEYWKGNLTSVKGMFLQAEMYVYEENGEILGFIGLDQSYVAGIFVKSQYRSLGIGKALLDFVKEQNEELTLHVYQKNEKAVHFYKREGFRIQRKMTDKDTREEEYLMEWSKGSGVEDHAQILLRTANLSDAPRLLEIYAPYVTDTAITFEYDVPTVEEFRERMERTLEKYPYIVAVRDGRIIGYAYASAFAERAAYGWSVELSIYVDMEERRSGAGRKLYDALETILKEMHILNVNACIACPKEEDEYLDRNSVQFHEHMGFRLAGEFHDSGYKFGCWYNMVWMEKMIGEHTDQPLPVLTFSQVKDKVTGRILAE</sequence>
<dbReference type="Pfam" id="PF13420">
    <property type="entry name" value="Acetyltransf_4"/>
    <property type="match status" value="1"/>
</dbReference>
<accession>A0A939BBY8</accession>
<dbReference type="SUPFAM" id="SSF55729">
    <property type="entry name" value="Acyl-CoA N-acyltransferases (Nat)"/>
    <property type="match status" value="2"/>
</dbReference>
<dbReference type="Gene3D" id="3.40.630.30">
    <property type="match status" value="2"/>
</dbReference>
<feature type="domain" description="N-acetyltransferase" evidence="1">
    <location>
        <begin position="157"/>
        <end position="325"/>
    </location>
</feature>
<feature type="domain" description="N-acetyltransferase" evidence="1">
    <location>
        <begin position="7"/>
        <end position="148"/>
    </location>
</feature>